<dbReference type="InterPro" id="IPR008147">
    <property type="entry name" value="Gln_synt_N"/>
</dbReference>
<dbReference type="GeneID" id="25258117"/>
<dbReference type="InterPro" id="IPR022147">
    <property type="entry name" value="GSIII_N"/>
</dbReference>
<name>A0A098VZ08_9MICR</name>
<evidence type="ECO:0000313" key="7">
    <source>
        <dbReference type="Proteomes" id="UP000029725"/>
    </source>
</evidence>
<dbReference type="Pfam" id="PF18318">
    <property type="entry name" value="Gln-synt_C-ter"/>
    <property type="match status" value="1"/>
</dbReference>
<dbReference type="Pfam" id="PF12437">
    <property type="entry name" value="GSIII_N"/>
    <property type="match status" value="1"/>
</dbReference>
<feature type="domain" description="GS beta-grasp" evidence="4">
    <location>
        <begin position="99"/>
        <end position="200"/>
    </location>
</feature>
<dbReference type="Pfam" id="PF00120">
    <property type="entry name" value="Gln-synt_C"/>
    <property type="match status" value="1"/>
</dbReference>
<evidence type="ECO:0000256" key="1">
    <source>
        <dbReference type="PROSITE-ProRule" id="PRU01330"/>
    </source>
</evidence>
<dbReference type="PANTHER" id="PTHR42974:SF1">
    <property type="entry name" value="TYPE-3 GLUTAMINE SYNTHETASE"/>
    <property type="match status" value="1"/>
</dbReference>
<dbReference type="GO" id="GO:0006542">
    <property type="term" value="P:glutamine biosynthetic process"/>
    <property type="evidence" value="ECO:0007669"/>
    <property type="project" value="InterPro"/>
</dbReference>
<comment type="caution">
    <text evidence="6">The sequence shown here is derived from an EMBL/GenBank/DDBJ whole genome shotgun (WGS) entry which is preliminary data.</text>
</comment>
<dbReference type="InterPro" id="IPR027303">
    <property type="entry name" value="Gln_synth_gly_rich_site"/>
</dbReference>
<dbReference type="InterPro" id="IPR008146">
    <property type="entry name" value="Gln_synth_cat_dom"/>
</dbReference>
<accession>A0A098VZ08</accession>
<dbReference type="InterPro" id="IPR052725">
    <property type="entry name" value="GS_Type-3"/>
</dbReference>
<dbReference type="Proteomes" id="UP000029725">
    <property type="component" value="Unassembled WGS sequence"/>
</dbReference>
<dbReference type="OrthoDB" id="415358at2759"/>
<comment type="similarity">
    <text evidence="1 2">Belongs to the glutamine synthetase family.</text>
</comment>
<evidence type="ECO:0000256" key="3">
    <source>
        <dbReference type="SAM" id="Coils"/>
    </source>
</evidence>
<keyword evidence="3" id="KW-0175">Coiled coil</keyword>
<dbReference type="Gene3D" id="3.30.590.10">
    <property type="entry name" value="Glutamine synthetase/guanido kinase, catalytic domain"/>
    <property type="match status" value="1"/>
</dbReference>
<protein>
    <submittedName>
        <fullName evidence="6">Uncharacterized protein</fullName>
    </submittedName>
</protein>
<dbReference type="InterPro" id="IPR014746">
    <property type="entry name" value="Gln_synth/guanido_kin_cat_dom"/>
</dbReference>
<dbReference type="SUPFAM" id="SSF55931">
    <property type="entry name" value="Glutamine synthetase/guanido kinase"/>
    <property type="match status" value="1"/>
</dbReference>
<proteinExistence type="inferred from homology"/>
<organism evidence="6 7">
    <name type="scientific">Mitosporidium daphniae</name>
    <dbReference type="NCBI Taxonomy" id="1485682"/>
    <lineage>
        <taxon>Eukaryota</taxon>
        <taxon>Fungi</taxon>
        <taxon>Fungi incertae sedis</taxon>
        <taxon>Microsporidia</taxon>
        <taxon>Mitosporidium</taxon>
    </lineage>
</organism>
<sequence>MPEFRTERVRQLIESKPRSLLEAGDNALSSPSKPVNNSTIFATIFGEQVFGRRQMEACLPKPVFSAFLDQICKGTTMDKSTCDAIAHAARVWAQEKGATHFTHWFQPHTNSTAEKHDSFLSLKMSATEMGFESTPIDAFSGSSLLQAEPDASSFPNGGARTTFEARGYTVWDPSSPMFIQKGPHGTSVLYIPSIFLSYNGDALDEKTGLLRSIDAVAKASCRLIKFLGNDKAADADVRVIPTLGCEQEFFLIDRSLYAHRPDLRLTGRTLLGKMPPKHQQLEDHYFGNIPSRVLAAISEAELELWKLGVPIKTRHNEVAPNQFEVAPIFEDANISVDHNLLTMEVIHKVAHRHNLKALFHEKPFAGVNGSGKHCNWSLLTSSGVNMLEPGNAPEENILFLATLLAVLMAVQDHGPLLRAAVASASNDHRLGANEAPPAIVSVFLGAYLSEVLNSIENGQSPQNLYRPTLKSISVGRRTLDVKLSSMPEICQDPTDRNRTSPFAFTGNKFEFRAVGSKQSPSFPVAVLNSGVAEAMNYICDRLESGDNAMALIRQLISKTKSVRFEGDNYSKEWEVEAERRGLLNIKTSPNSYSLLSKSNHREMLIEKCKVYSEAELNARFHVLLEKYAKDLLIESRTMVSMVRQFVLPVAFKYRRELMSGVTLQVSSSFPHKQPLEDVLSSSLKINAAEQDTCQRLSLEIDSAYRVLLQLESEVEKVEAIEHQNGDPLCQSLAAEKLTLLMSELRVHVDKLEELSPDEYWQLPKYSDIFFN</sequence>
<dbReference type="Gene3D" id="1.20.120.1560">
    <property type="match status" value="1"/>
</dbReference>
<dbReference type="AlphaFoldDB" id="A0A098VZ08"/>
<reference evidence="6 7" key="1">
    <citation type="submission" date="2014-04" db="EMBL/GenBank/DDBJ databases">
        <title>A new species of microsporidia sheds light on the evolution of extreme parasitism.</title>
        <authorList>
            <person name="Haag K.L."/>
            <person name="James T.Y."/>
            <person name="Larsson R."/>
            <person name="Schaer T.M."/>
            <person name="Refardt D."/>
            <person name="Pombert J.-F."/>
            <person name="Ebert D."/>
        </authorList>
    </citation>
    <scope>NUCLEOTIDE SEQUENCE [LARGE SCALE GENOMIC DNA]</scope>
    <source>
        <strain evidence="6 7">UGP3</strain>
        <tissue evidence="6">Spores</tissue>
    </source>
</reference>
<keyword evidence="7" id="KW-1185">Reference proteome</keyword>
<dbReference type="RefSeq" id="XP_013239425.1">
    <property type="nucleotide sequence ID" value="XM_013383971.1"/>
</dbReference>
<dbReference type="PROSITE" id="PS51986">
    <property type="entry name" value="GS_BETA_GRASP"/>
    <property type="match status" value="1"/>
</dbReference>
<evidence type="ECO:0000259" key="4">
    <source>
        <dbReference type="PROSITE" id="PS51986"/>
    </source>
</evidence>
<evidence type="ECO:0000259" key="5">
    <source>
        <dbReference type="PROSITE" id="PS51987"/>
    </source>
</evidence>
<gene>
    <name evidence="6" type="ORF">DI09_11p10</name>
</gene>
<feature type="coiled-coil region" evidence="3">
    <location>
        <begin position="693"/>
        <end position="754"/>
    </location>
</feature>
<dbReference type="PROSITE" id="PS00181">
    <property type="entry name" value="GLNA_ATP"/>
    <property type="match status" value="1"/>
</dbReference>
<evidence type="ECO:0000256" key="2">
    <source>
        <dbReference type="RuleBase" id="RU000384"/>
    </source>
</evidence>
<dbReference type="InterPro" id="IPR040577">
    <property type="entry name" value="Gln-synt_C"/>
</dbReference>
<dbReference type="GO" id="GO:0004356">
    <property type="term" value="F:glutamine synthetase activity"/>
    <property type="evidence" value="ECO:0007669"/>
    <property type="project" value="InterPro"/>
</dbReference>
<dbReference type="PANTHER" id="PTHR42974">
    <property type="entry name" value="GLUTAMINE SYNTHETASE"/>
    <property type="match status" value="1"/>
</dbReference>
<dbReference type="PROSITE" id="PS51987">
    <property type="entry name" value="GS_CATALYTIC"/>
    <property type="match status" value="1"/>
</dbReference>
<evidence type="ECO:0000313" key="6">
    <source>
        <dbReference type="EMBL" id="KGG52956.1"/>
    </source>
</evidence>
<dbReference type="HOGENOM" id="CLU_024307_0_0_1"/>
<dbReference type="VEuPathDB" id="MicrosporidiaDB:DI09_11p10"/>
<feature type="domain" description="GS catalytic" evidence="5">
    <location>
        <begin position="205"/>
        <end position="646"/>
    </location>
</feature>
<dbReference type="SMART" id="SM01230">
    <property type="entry name" value="Gln-synt_C"/>
    <property type="match status" value="1"/>
</dbReference>
<dbReference type="EMBL" id="JMKJ01000022">
    <property type="protein sequence ID" value="KGG52956.1"/>
    <property type="molecule type" value="Genomic_DNA"/>
</dbReference>